<feature type="compositionally biased region" description="Low complexity" evidence="1">
    <location>
        <begin position="849"/>
        <end position="861"/>
    </location>
</feature>
<feature type="region of interest" description="Disordered" evidence="1">
    <location>
        <begin position="584"/>
        <end position="603"/>
    </location>
</feature>
<dbReference type="Proteomes" id="UP001303760">
    <property type="component" value="Unassembled WGS sequence"/>
</dbReference>
<feature type="region of interest" description="Disordered" evidence="1">
    <location>
        <begin position="804"/>
        <end position="888"/>
    </location>
</feature>
<keyword evidence="3" id="KW-1185">Reference proteome</keyword>
<feature type="region of interest" description="Disordered" evidence="1">
    <location>
        <begin position="23"/>
        <end position="48"/>
    </location>
</feature>
<name>A0AAN7CBM4_9PEZI</name>
<feature type="compositionally biased region" description="Polar residues" evidence="1">
    <location>
        <begin position="372"/>
        <end position="383"/>
    </location>
</feature>
<feature type="region of interest" description="Disordered" evidence="1">
    <location>
        <begin position="372"/>
        <end position="433"/>
    </location>
</feature>
<feature type="region of interest" description="Disordered" evidence="1">
    <location>
        <begin position="1035"/>
        <end position="1061"/>
    </location>
</feature>
<feature type="compositionally biased region" description="Basic residues" evidence="1">
    <location>
        <begin position="815"/>
        <end position="827"/>
    </location>
</feature>
<feature type="region of interest" description="Disordered" evidence="1">
    <location>
        <begin position="95"/>
        <end position="137"/>
    </location>
</feature>
<comment type="caution">
    <text evidence="2">The sequence shown here is derived from an EMBL/GenBank/DDBJ whole genome shotgun (WGS) entry which is preliminary data.</text>
</comment>
<proteinExistence type="predicted"/>
<feature type="compositionally biased region" description="Basic residues" evidence="1">
    <location>
        <begin position="863"/>
        <end position="874"/>
    </location>
</feature>
<gene>
    <name evidence="2" type="ORF">C8A03DRAFT_14546</name>
</gene>
<dbReference type="EMBL" id="MU860075">
    <property type="protein sequence ID" value="KAK4239039.1"/>
    <property type="molecule type" value="Genomic_DNA"/>
</dbReference>
<evidence type="ECO:0008006" key="4">
    <source>
        <dbReference type="Google" id="ProtNLM"/>
    </source>
</evidence>
<sequence length="1061" mass="115254">MKRCFGGPDRAWLHPKQFLNEPIYSEAPHDPDDVIYPGSDDEAYSSPTERRIRCEAQAQRFLEGKPVFLLSATLRGPFDRKSGWVNPWRSKSTCRITKRSQRNSPPSTKRAAEQHESSRIVESSNCDLRLPGGRVAPGRNTYTPARYMDDEKFHLVQAWRDKVLAEADVSASPVRCASQAEPASADSRRATQQTTRRRSDLTLDTLDDGPRSSAPFTPSVANNDETRISSGILKQKHGQMSSRSPGDARLVLAPNRATVSQNSPSSSAPAPEARITTPSDVVVENAAPSALLKTQASSRTDGSFRFRRKDAGHKGSPLGKTWLAGPPSTPSDTAGRASADKHGVRKSAGVTMAMREPIQQVDEITPNLGVQETTKDAPQSEPSQGIEKLDGQAADHGQDEEADRTETASEIDGLTLVPSQASGSSEDPSMPSFGHFSCEKHSQDVISDAVGLPGKLLWPRSQRSASGATLLLFGPESTRITEPKQPEPVGLYSGHHVLPSLPACAEQIVCQPVEGCEAIRALSEGNVEAPVQEHRSAFVEADEVPTKPSPERAAEVEIAREAEGGGVRETEQLQVWVKIEPGLEDGTEHEIQPATSRPPEVQSPWMKDDAALFPRQAFNAHPQRRDENAETADIRSSPPKATQSPWNKDADIVPSTSAITGQLPSLPFSNEKLSFIASQALEQTASQSPWARGDSQLQMPEVRLFNPLSSPAPTTIPSHDLPLADTDIHPPAPGDENVKMCDPPCPSTPETKRSGLPTPDVTLSVKSFKEFMTPSPQPAAKRRRISTITYDHLPSTQALVDAAVSNPWIKPPSTKARKQKKHKRTPKRVSWAPLPDEEEPSIRCVDVDATASSPSGAAPSTKSMRHRKGQHTPRSRAASPPPSILSTSKLPAASQKFGKHFAAVANCRVGTTPLRRTASVRLLPSASQQVCESPAVEAMAEAFIRAERGTDFSQEEVLEAGEDDSAVELMCENTARMDVDQHDQGDEEGEDEDKENAQEETQEEEQQVDDVSAVLQNLDDFLGSWNLDAELAKARVESEREKRAHHDGVGLGGSMDAGVWY</sequence>
<feature type="compositionally biased region" description="Basic and acidic residues" evidence="1">
    <location>
        <begin position="110"/>
        <end position="119"/>
    </location>
</feature>
<feature type="region of interest" description="Disordered" evidence="1">
    <location>
        <begin position="170"/>
        <end position="226"/>
    </location>
</feature>
<feature type="compositionally biased region" description="Polar residues" evidence="1">
    <location>
        <begin position="417"/>
        <end position="427"/>
    </location>
</feature>
<feature type="region of interest" description="Disordered" evidence="1">
    <location>
        <begin position="618"/>
        <end position="650"/>
    </location>
</feature>
<feature type="compositionally biased region" description="Polar residues" evidence="1">
    <location>
        <begin position="214"/>
        <end position="223"/>
    </location>
</feature>
<feature type="region of interest" description="Disordered" evidence="1">
    <location>
        <begin position="292"/>
        <end position="341"/>
    </location>
</feature>
<evidence type="ECO:0000256" key="1">
    <source>
        <dbReference type="SAM" id="MobiDB-lite"/>
    </source>
</evidence>
<protein>
    <recommendedName>
        <fullName evidence="4">Protamine P1</fullName>
    </recommendedName>
</protein>
<evidence type="ECO:0000313" key="2">
    <source>
        <dbReference type="EMBL" id="KAK4239039.1"/>
    </source>
</evidence>
<feature type="compositionally biased region" description="Basic and acidic residues" evidence="1">
    <location>
        <begin position="396"/>
        <end position="407"/>
    </location>
</feature>
<feature type="region of interest" description="Disordered" evidence="1">
    <location>
        <begin position="981"/>
        <end position="1009"/>
    </location>
</feature>
<organism evidence="2 3">
    <name type="scientific">Achaetomium macrosporum</name>
    <dbReference type="NCBI Taxonomy" id="79813"/>
    <lineage>
        <taxon>Eukaryota</taxon>
        <taxon>Fungi</taxon>
        <taxon>Dikarya</taxon>
        <taxon>Ascomycota</taxon>
        <taxon>Pezizomycotina</taxon>
        <taxon>Sordariomycetes</taxon>
        <taxon>Sordariomycetidae</taxon>
        <taxon>Sordariales</taxon>
        <taxon>Chaetomiaceae</taxon>
        <taxon>Achaetomium</taxon>
    </lineage>
</organism>
<feature type="region of interest" description="Disordered" evidence="1">
    <location>
        <begin position="724"/>
        <end position="761"/>
    </location>
</feature>
<feature type="compositionally biased region" description="Basic and acidic residues" evidence="1">
    <location>
        <begin position="1035"/>
        <end position="1048"/>
    </location>
</feature>
<dbReference type="AlphaFoldDB" id="A0AAN7CBM4"/>
<reference evidence="2" key="1">
    <citation type="journal article" date="2023" name="Mol. Phylogenet. Evol.">
        <title>Genome-scale phylogeny and comparative genomics of the fungal order Sordariales.</title>
        <authorList>
            <person name="Hensen N."/>
            <person name="Bonometti L."/>
            <person name="Westerberg I."/>
            <person name="Brannstrom I.O."/>
            <person name="Guillou S."/>
            <person name="Cros-Aarteil S."/>
            <person name="Calhoun S."/>
            <person name="Haridas S."/>
            <person name="Kuo A."/>
            <person name="Mondo S."/>
            <person name="Pangilinan J."/>
            <person name="Riley R."/>
            <person name="LaButti K."/>
            <person name="Andreopoulos B."/>
            <person name="Lipzen A."/>
            <person name="Chen C."/>
            <person name="Yan M."/>
            <person name="Daum C."/>
            <person name="Ng V."/>
            <person name="Clum A."/>
            <person name="Steindorff A."/>
            <person name="Ohm R.A."/>
            <person name="Martin F."/>
            <person name="Silar P."/>
            <person name="Natvig D.O."/>
            <person name="Lalanne C."/>
            <person name="Gautier V."/>
            <person name="Ament-Velasquez S.L."/>
            <person name="Kruys A."/>
            <person name="Hutchinson M.I."/>
            <person name="Powell A.J."/>
            <person name="Barry K."/>
            <person name="Miller A.N."/>
            <person name="Grigoriev I.V."/>
            <person name="Debuchy R."/>
            <person name="Gladieux P."/>
            <person name="Hiltunen Thoren M."/>
            <person name="Johannesson H."/>
        </authorList>
    </citation>
    <scope>NUCLEOTIDE SEQUENCE</scope>
    <source>
        <strain evidence="2">CBS 532.94</strain>
    </source>
</reference>
<reference evidence="2" key="2">
    <citation type="submission" date="2023-05" db="EMBL/GenBank/DDBJ databases">
        <authorList>
            <consortium name="Lawrence Berkeley National Laboratory"/>
            <person name="Steindorff A."/>
            <person name="Hensen N."/>
            <person name="Bonometti L."/>
            <person name="Westerberg I."/>
            <person name="Brannstrom I.O."/>
            <person name="Guillou S."/>
            <person name="Cros-Aarteil S."/>
            <person name="Calhoun S."/>
            <person name="Haridas S."/>
            <person name="Kuo A."/>
            <person name="Mondo S."/>
            <person name="Pangilinan J."/>
            <person name="Riley R."/>
            <person name="Labutti K."/>
            <person name="Andreopoulos B."/>
            <person name="Lipzen A."/>
            <person name="Chen C."/>
            <person name="Yanf M."/>
            <person name="Daum C."/>
            <person name="Ng V."/>
            <person name="Clum A."/>
            <person name="Ohm R."/>
            <person name="Martin F."/>
            <person name="Silar P."/>
            <person name="Natvig D."/>
            <person name="Lalanne C."/>
            <person name="Gautier V."/>
            <person name="Ament-Velasquez S.L."/>
            <person name="Kruys A."/>
            <person name="Hutchinson M.I."/>
            <person name="Powell A.J."/>
            <person name="Barry K."/>
            <person name="Miller A.N."/>
            <person name="Grigoriev I.V."/>
            <person name="Debuchy R."/>
            <person name="Gladieux P."/>
            <person name="Thoren M.H."/>
            <person name="Johannesson H."/>
        </authorList>
    </citation>
    <scope>NUCLEOTIDE SEQUENCE</scope>
    <source>
        <strain evidence="2">CBS 532.94</strain>
    </source>
</reference>
<evidence type="ECO:0000313" key="3">
    <source>
        <dbReference type="Proteomes" id="UP001303760"/>
    </source>
</evidence>
<feature type="compositionally biased region" description="Acidic residues" evidence="1">
    <location>
        <begin position="985"/>
        <end position="1008"/>
    </location>
</feature>
<feature type="compositionally biased region" description="Polar residues" evidence="1">
    <location>
        <begin position="292"/>
        <end position="301"/>
    </location>
</feature>
<accession>A0AAN7CBM4</accession>